<evidence type="ECO:0000313" key="1">
    <source>
        <dbReference type="EMBL" id="RIA75835.1"/>
    </source>
</evidence>
<dbReference type="Proteomes" id="UP000266506">
    <property type="component" value="Unassembled WGS sequence"/>
</dbReference>
<keyword evidence="2" id="KW-1185">Reference proteome</keyword>
<organism evidence="1 2">
    <name type="scientific">Anaeroplasma bactoclasticum</name>
    <dbReference type="NCBI Taxonomy" id="2088"/>
    <lineage>
        <taxon>Bacteria</taxon>
        <taxon>Bacillati</taxon>
        <taxon>Mycoplasmatota</taxon>
        <taxon>Mollicutes</taxon>
        <taxon>Anaeroplasmatales</taxon>
        <taxon>Anaeroplasmataceae</taxon>
        <taxon>Anaeroplasma</taxon>
    </lineage>
</organism>
<comment type="caution">
    <text evidence="1">The sequence shown here is derived from an EMBL/GenBank/DDBJ whole genome shotgun (WGS) entry which is preliminary data.</text>
</comment>
<sequence length="217" mass="24807">MKKKFVILFLIFYFFFGISALKGYAEESSDYLSYSEIMLSSGKLIRYYTQEEYEQLIKKTEGGYWMDILVIIDNKAVDGSYISNTLYSVENTSKTAIEYNLEYSIETNNKVSFQTSESLSASGGGTIKKVKVECAAKASIDYSTTTSTSVKEKRTMKLTIEPDSRLIVYLTGEVTVTNGVCAVYYWWVRAYVGAFEFVTLKSQFSKMEKRSIWKKEL</sequence>
<dbReference type="AlphaFoldDB" id="A0A397RUM4"/>
<proteinExistence type="predicted"/>
<evidence type="ECO:0000313" key="2">
    <source>
        <dbReference type="Proteomes" id="UP000266506"/>
    </source>
</evidence>
<name>A0A397RUM4_9MOLU</name>
<dbReference type="InParanoid" id="A0A397RUM4"/>
<accession>A0A397RUM4</accession>
<reference evidence="1 2" key="1">
    <citation type="submission" date="2018-08" db="EMBL/GenBank/DDBJ databases">
        <title>Genomic Encyclopedia of Archaeal and Bacterial Type Strains, Phase II (KMG-II): from individual species to whole genera.</title>
        <authorList>
            <person name="Goeker M."/>
        </authorList>
    </citation>
    <scope>NUCLEOTIDE SEQUENCE [LARGE SCALE GENOMIC DNA]</scope>
    <source>
        <strain evidence="1 2">ATCC 27112</strain>
    </source>
</reference>
<gene>
    <name evidence="1" type="ORF">EI71_01134</name>
</gene>
<dbReference type="EMBL" id="QXEV01000010">
    <property type="protein sequence ID" value="RIA75835.1"/>
    <property type="molecule type" value="Genomic_DNA"/>
</dbReference>
<protein>
    <submittedName>
        <fullName evidence="1">Uncharacterized protein</fullName>
    </submittedName>
</protein>